<organism evidence="5 6">
    <name type="scientific">Corchorus olitorius</name>
    <dbReference type="NCBI Taxonomy" id="93759"/>
    <lineage>
        <taxon>Eukaryota</taxon>
        <taxon>Viridiplantae</taxon>
        <taxon>Streptophyta</taxon>
        <taxon>Embryophyta</taxon>
        <taxon>Tracheophyta</taxon>
        <taxon>Spermatophyta</taxon>
        <taxon>Magnoliopsida</taxon>
        <taxon>eudicotyledons</taxon>
        <taxon>Gunneridae</taxon>
        <taxon>Pentapetalae</taxon>
        <taxon>rosids</taxon>
        <taxon>malvids</taxon>
        <taxon>Malvales</taxon>
        <taxon>Malvaceae</taxon>
        <taxon>Grewioideae</taxon>
        <taxon>Apeibeae</taxon>
        <taxon>Corchorus</taxon>
    </lineage>
</organism>
<dbReference type="SUPFAM" id="SSF51197">
    <property type="entry name" value="Clavaminate synthase-like"/>
    <property type="match status" value="1"/>
</dbReference>
<dbReference type="OrthoDB" id="288590at2759"/>
<evidence type="ECO:0000313" key="5">
    <source>
        <dbReference type="EMBL" id="OMO80535.1"/>
    </source>
</evidence>
<evidence type="ECO:0000256" key="2">
    <source>
        <dbReference type="ARBA" id="ARBA00023004"/>
    </source>
</evidence>
<evidence type="ECO:0000259" key="4">
    <source>
        <dbReference type="Pfam" id="PF14226"/>
    </source>
</evidence>
<dbReference type="InterPro" id="IPR026992">
    <property type="entry name" value="DIOX_N"/>
</dbReference>
<keyword evidence="5" id="KW-0560">Oxidoreductase</keyword>
<dbReference type="InterPro" id="IPR027443">
    <property type="entry name" value="IPNS-like_sf"/>
</dbReference>
<dbReference type="Proteomes" id="UP000187203">
    <property type="component" value="Unassembled WGS sequence"/>
</dbReference>
<sequence length="325" mass="37111">MGSNAPQPRIPIIEFATAGSADLERGTEGWKNLCKRVREACENYGCFEVVYGKIPRKLREETFSSLRELIEVPLENKQKNVNPKPYHSYFGPCSHVSLYEGFGIEDASNYDSVQSFAQLMWPDGHNQFCNAVNTMVKELEELNHMIWLMIIDSYDLGEKMESLMKCKMLLRMMKYMAPPSSEEKKQGLYAHTDKLVNAILCEDQISGLEIEIEGEWIKAFPSPSSFIFFVGDPLMAWSNGRMKAGRHRVTMSGDKDRYSFGVFPVPVEGTVIKPPKELVDEVEHPRVFKEFDFMDFLFYSFSEAAKPIDSAQQIYAFASQAQPKI</sequence>
<proteinExistence type="predicted"/>
<gene>
    <name evidence="5" type="ORF">COLO4_24040</name>
</gene>
<keyword evidence="2" id="KW-0408">Iron</keyword>
<keyword evidence="5" id="KW-0223">Dioxygenase</keyword>
<feature type="domain" description="Isopenicillin N synthase-like Fe(2+) 2OG dioxygenase" evidence="3">
    <location>
        <begin position="172"/>
        <end position="263"/>
    </location>
</feature>
<dbReference type="InterPro" id="IPR044861">
    <property type="entry name" value="IPNS-like_FE2OG_OXY"/>
</dbReference>
<evidence type="ECO:0000313" key="6">
    <source>
        <dbReference type="Proteomes" id="UP000187203"/>
    </source>
</evidence>
<keyword evidence="6" id="KW-1185">Reference proteome</keyword>
<name>A0A1R3IDA7_9ROSI</name>
<dbReference type="PANTHER" id="PTHR47990">
    <property type="entry name" value="2-OXOGLUTARATE (2OG) AND FE(II)-DEPENDENT OXYGENASE SUPERFAMILY PROTEIN-RELATED"/>
    <property type="match status" value="1"/>
</dbReference>
<evidence type="ECO:0000259" key="3">
    <source>
        <dbReference type="Pfam" id="PF03171"/>
    </source>
</evidence>
<comment type="caution">
    <text evidence="5">The sequence shown here is derived from an EMBL/GenBank/DDBJ whole genome shotgun (WGS) entry which is preliminary data.</text>
</comment>
<dbReference type="Pfam" id="PF14226">
    <property type="entry name" value="DIOX_N"/>
    <property type="match status" value="1"/>
</dbReference>
<dbReference type="Pfam" id="PF03171">
    <property type="entry name" value="2OG-FeII_Oxy"/>
    <property type="match status" value="1"/>
</dbReference>
<protein>
    <submittedName>
        <fullName evidence="5">Oxoglutarate/iron-dependent dioxygenase</fullName>
    </submittedName>
</protein>
<evidence type="ECO:0000256" key="1">
    <source>
        <dbReference type="ARBA" id="ARBA00022723"/>
    </source>
</evidence>
<feature type="domain" description="Non-haem dioxygenase N-terminal" evidence="4">
    <location>
        <begin position="10"/>
        <end position="91"/>
    </location>
</feature>
<dbReference type="EMBL" id="AWUE01018422">
    <property type="protein sequence ID" value="OMO80535.1"/>
    <property type="molecule type" value="Genomic_DNA"/>
</dbReference>
<accession>A0A1R3IDA7</accession>
<dbReference type="Gene3D" id="2.60.120.330">
    <property type="entry name" value="B-lactam Antibiotic, Isopenicillin N Synthase, Chain"/>
    <property type="match status" value="1"/>
</dbReference>
<dbReference type="GO" id="GO:0051213">
    <property type="term" value="F:dioxygenase activity"/>
    <property type="evidence" value="ECO:0007669"/>
    <property type="project" value="UniProtKB-KW"/>
</dbReference>
<keyword evidence="1" id="KW-0479">Metal-binding</keyword>
<dbReference type="STRING" id="93759.A0A1R3IDA7"/>
<dbReference type="GO" id="GO:0046872">
    <property type="term" value="F:metal ion binding"/>
    <property type="evidence" value="ECO:0007669"/>
    <property type="project" value="UniProtKB-KW"/>
</dbReference>
<dbReference type="InterPro" id="IPR050231">
    <property type="entry name" value="Iron_ascorbate_oxido_reductase"/>
</dbReference>
<dbReference type="AlphaFoldDB" id="A0A1R3IDA7"/>
<reference evidence="6" key="1">
    <citation type="submission" date="2013-09" db="EMBL/GenBank/DDBJ databases">
        <title>Corchorus olitorius genome sequencing.</title>
        <authorList>
            <person name="Alam M."/>
            <person name="Haque M.S."/>
            <person name="Islam M.S."/>
            <person name="Emdad E.M."/>
            <person name="Islam M.M."/>
            <person name="Ahmed B."/>
            <person name="Halim A."/>
            <person name="Hossen Q.M.M."/>
            <person name="Hossain M.Z."/>
            <person name="Ahmed R."/>
            <person name="Khan M.M."/>
            <person name="Islam R."/>
            <person name="Rashid M.M."/>
            <person name="Khan S.A."/>
            <person name="Rahman M.S."/>
            <person name="Alam M."/>
            <person name="Yahiya A.S."/>
            <person name="Khan M.S."/>
            <person name="Azam M.S."/>
            <person name="Haque T."/>
            <person name="Lashkar M.Z.H."/>
            <person name="Akhand A.I."/>
            <person name="Morshed G."/>
            <person name="Roy S."/>
            <person name="Uddin K.S."/>
            <person name="Rabeya T."/>
            <person name="Hossain A.S."/>
            <person name="Chowdhury A."/>
            <person name="Snigdha A.R."/>
            <person name="Mortoza M.S."/>
            <person name="Matin S.A."/>
            <person name="Hoque S.M.E."/>
            <person name="Islam M.K."/>
            <person name="Roy D.K."/>
            <person name="Haider R."/>
            <person name="Moosa M.M."/>
            <person name="Elias S.M."/>
            <person name="Hasan A.M."/>
            <person name="Jahan S."/>
            <person name="Shafiuddin M."/>
            <person name="Mahmood N."/>
            <person name="Shommy N.S."/>
        </authorList>
    </citation>
    <scope>NUCLEOTIDE SEQUENCE [LARGE SCALE GENOMIC DNA]</scope>
    <source>
        <strain evidence="6">cv. O-4</strain>
    </source>
</reference>